<evidence type="ECO:0000256" key="2">
    <source>
        <dbReference type="SAM" id="Phobius"/>
    </source>
</evidence>
<feature type="transmembrane region" description="Helical" evidence="2">
    <location>
        <begin position="12"/>
        <end position="30"/>
    </location>
</feature>
<feature type="transmembrane region" description="Helical" evidence="2">
    <location>
        <begin position="159"/>
        <end position="176"/>
    </location>
</feature>
<protein>
    <submittedName>
        <fullName evidence="3">Uncharacterized protein</fullName>
    </submittedName>
</protein>
<feature type="transmembrane region" description="Helical" evidence="2">
    <location>
        <begin position="278"/>
        <end position="298"/>
    </location>
</feature>
<keyword evidence="4" id="KW-1185">Reference proteome</keyword>
<sequence>MDVARIKTDELTLGGIGLLLQVSTAIFVFFPTPVRLMDFELDQASFSTQVGTQVEYQLALLFASATTYGTHIILSIAAIVALCSRGLRPSTSKILLAAISMILVLNTCNWATTFTKLFLFVRDTLSTNVDRSFSERLLLARTRTIPLVYPTIWFGPDQPGLLFLVGDCIVLWRLWVLWRGSRLLLVIPFLLLFATTAVSIAGTTLMTLLHNGNIPMNMESITNALHAFDVLETTAASTNLAVNLFATALIGYQAHAYRMFVKTNVGGRNSPAGMIMSYLAESGAALCVIQIISFALHLSDKADLGASSYANLAAAHIFLLVSSSYPSMIVLLVHFNKSLENDVQIQDDGNQHHPVAVERDIGTHISFANGRSTGIFETTVSSTAPGGGGVNGARSISIQDGSSSQDGLADKNAA</sequence>
<gene>
    <name evidence="3" type="ORF">BDV98DRAFT_595477</name>
</gene>
<organism evidence="3 4">
    <name type="scientific">Pterulicium gracile</name>
    <dbReference type="NCBI Taxonomy" id="1884261"/>
    <lineage>
        <taxon>Eukaryota</taxon>
        <taxon>Fungi</taxon>
        <taxon>Dikarya</taxon>
        <taxon>Basidiomycota</taxon>
        <taxon>Agaricomycotina</taxon>
        <taxon>Agaricomycetes</taxon>
        <taxon>Agaricomycetidae</taxon>
        <taxon>Agaricales</taxon>
        <taxon>Pleurotineae</taxon>
        <taxon>Pterulaceae</taxon>
        <taxon>Pterulicium</taxon>
    </lineage>
</organism>
<dbReference type="Proteomes" id="UP000305067">
    <property type="component" value="Unassembled WGS sequence"/>
</dbReference>
<accession>A0A5C3QCE2</accession>
<dbReference type="OrthoDB" id="2744793at2759"/>
<name>A0A5C3QCE2_9AGAR</name>
<dbReference type="AlphaFoldDB" id="A0A5C3QCE2"/>
<feature type="transmembrane region" description="Helical" evidence="2">
    <location>
        <begin position="240"/>
        <end position="257"/>
    </location>
</feature>
<feature type="region of interest" description="Disordered" evidence="1">
    <location>
        <begin position="386"/>
        <end position="414"/>
    </location>
</feature>
<evidence type="ECO:0000313" key="3">
    <source>
        <dbReference type="EMBL" id="TFK98827.1"/>
    </source>
</evidence>
<feature type="transmembrane region" description="Helical" evidence="2">
    <location>
        <begin position="94"/>
        <end position="112"/>
    </location>
</feature>
<feature type="transmembrane region" description="Helical" evidence="2">
    <location>
        <begin position="183"/>
        <end position="209"/>
    </location>
</feature>
<dbReference type="EMBL" id="ML178837">
    <property type="protein sequence ID" value="TFK98827.1"/>
    <property type="molecule type" value="Genomic_DNA"/>
</dbReference>
<proteinExistence type="predicted"/>
<feature type="compositionally biased region" description="Low complexity" evidence="1">
    <location>
        <begin position="395"/>
        <end position="407"/>
    </location>
</feature>
<keyword evidence="2" id="KW-0472">Membrane</keyword>
<feature type="transmembrane region" description="Helical" evidence="2">
    <location>
        <begin position="58"/>
        <end position="82"/>
    </location>
</feature>
<feature type="transmembrane region" description="Helical" evidence="2">
    <location>
        <begin position="310"/>
        <end position="333"/>
    </location>
</feature>
<evidence type="ECO:0000256" key="1">
    <source>
        <dbReference type="SAM" id="MobiDB-lite"/>
    </source>
</evidence>
<evidence type="ECO:0000313" key="4">
    <source>
        <dbReference type="Proteomes" id="UP000305067"/>
    </source>
</evidence>
<reference evidence="3 4" key="1">
    <citation type="journal article" date="2019" name="Nat. Ecol. Evol.">
        <title>Megaphylogeny resolves global patterns of mushroom evolution.</title>
        <authorList>
            <person name="Varga T."/>
            <person name="Krizsan K."/>
            <person name="Foldi C."/>
            <person name="Dima B."/>
            <person name="Sanchez-Garcia M."/>
            <person name="Sanchez-Ramirez S."/>
            <person name="Szollosi G.J."/>
            <person name="Szarkandi J.G."/>
            <person name="Papp V."/>
            <person name="Albert L."/>
            <person name="Andreopoulos W."/>
            <person name="Angelini C."/>
            <person name="Antonin V."/>
            <person name="Barry K.W."/>
            <person name="Bougher N.L."/>
            <person name="Buchanan P."/>
            <person name="Buyck B."/>
            <person name="Bense V."/>
            <person name="Catcheside P."/>
            <person name="Chovatia M."/>
            <person name="Cooper J."/>
            <person name="Damon W."/>
            <person name="Desjardin D."/>
            <person name="Finy P."/>
            <person name="Geml J."/>
            <person name="Haridas S."/>
            <person name="Hughes K."/>
            <person name="Justo A."/>
            <person name="Karasinski D."/>
            <person name="Kautmanova I."/>
            <person name="Kiss B."/>
            <person name="Kocsube S."/>
            <person name="Kotiranta H."/>
            <person name="LaButti K.M."/>
            <person name="Lechner B.E."/>
            <person name="Liimatainen K."/>
            <person name="Lipzen A."/>
            <person name="Lukacs Z."/>
            <person name="Mihaltcheva S."/>
            <person name="Morgado L.N."/>
            <person name="Niskanen T."/>
            <person name="Noordeloos M.E."/>
            <person name="Ohm R.A."/>
            <person name="Ortiz-Santana B."/>
            <person name="Ovrebo C."/>
            <person name="Racz N."/>
            <person name="Riley R."/>
            <person name="Savchenko A."/>
            <person name="Shiryaev A."/>
            <person name="Soop K."/>
            <person name="Spirin V."/>
            <person name="Szebenyi C."/>
            <person name="Tomsovsky M."/>
            <person name="Tulloss R.E."/>
            <person name="Uehling J."/>
            <person name="Grigoriev I.V."/>
            <person name="Vagvolgyi C."/>
            <person name="Papp T."/>
            <person name="Martin F.M."/>
            <person name="Miettinen O."/>
            <person name="Hibbett D.S."/>
            <person name="Nagy L.G."/>
        </authorList>
    </citation>
    <scope>NUCLEOTIDE SEQUENCE [LARGE SCALE GENOMIC DNA]</scope>
    <source>
        <strain evidence="3 4">CBS 309.79</strain>
    </source>
</reference>
<keyword evidence="2" id="KW-1133">Transmembrane helix</keyword>
<keyword evidence="2" id="KW-0812">Transmembrane</keyword>